<evidence type="ECO:0000313" key="3">
    <source>
        <dbReference type="Proteomes" id="UP001153954"/>
    </source>
</evidence>
<sequence>MTSYLLLLLFTMQIYKASNLPSNLKKSKDMNIKTLTINDVESNTITVPKMRMKRSPVPLSLQYQHQYSMPNLHVIPLSNIQHTTHDGNVTHSFYQILFPIQHLVPLHDLTVIPLRRVSEQKISYRFNDEEDNRYRNPYGGYGVGWKFGGHGAGHGFHYLYG</sequence>
<evidence type="ECO:0000313" key="2">
    <source>
        <dbReference type="EMBL" id="CAH2090009.1"/>
    </source>
</evidence>
<feature type="signal peptide" evidence="1">
    <location>
        <begin position="1"/>
        <end position="17"/>
    </location>
</feature>
<organism evidence="2 3">
    <name type="scientific">Euphydryas editha</name>
    <name type="common">Edith's checkerspot</name>
    <dbReference type="NCBI Taxonomy" id="104508"/>
    <lineage>
        <taxon>Eukaryota</taxon>
        <taxon>Metazoa</taxon>
        <taxon>Ecdysozoa</taxon>
        <taxon>Arthropoda</taxon>
        <taxon>Hexapoda</taxon>
        <taxon>Insecta</taxon>
        <taxon>Pterygota</taxon>
        <taxon>Neoptera</taxon>
        <taxon>Endopterygota</taxon>
        <taxon>Lepidoptera</taxon>
        <taxon>Glossata</taxon>
        <taxon>Ditrysia</taxon>
        <taxon>Papilionoidea</taxon>
        <taxon>Nymphalidae</taxon>
        <taxon>Nymphalinae</taxon>
        <taxon>Euphydryas</taxon>
    </lineage>
</organism>
<protein>
    <submittedName>
        <fullName evidence="2">Uncharacterized protein</fullName>
    </submittedName>
</protein>
<dbReference type="AlphaFoldDB" id="A0AAU9TX32"/>
<name>A0AAU9TX32_EUPED</name>
<dbReference type="Proteomes" id="UP001153954">
    <property type="component" value="Unassembled WGS sequence"/>
</dbReference>
<proteinExistence type="predicted"/>
<gene>
    <name evidence="2" type="ORF">EEDITHA_LOCUS6011</name>
</gene>
<accession>A0AAU9TX32</accession>
<evidence type="ECO:0000256" key="1">
    <source>
        <dbReference type="SAM" id="SignalP"/>
    </source>
</evidence>
<keyword evidence="1" id="KW-0732">Signal</keyword>
<feature type="chain" id="PRO_5043672959" evidence="1">
    <location>
        <begin position="18"/>
        <end position="161"/>
    </location>
</feature>
<reference evidence="2" key="1">
    <citation type="submission" date="2022-03" db="EMBL/GenBank/DDBJ databases">
        <authorList>
            <person name="Tunstrom K."/>
        </authorList>
    </citation>
    <scope>NUCLEOTIDE SEQUENCE</scope>
</reference>
<comment type="caution">
    <text evidence="2">The sequence shown here is derived from an EMBL/GenBank/DDBJ whole genome shotgun (WGS) entry which is preliminary data.</text>
</comment>
<dbReference type="EMBL" id="CAKOGL010000009">
    <property type="protein sequence ID" value="CAH2090009.1"/>
    <property type="molecule type" value="Genomic_DNA"/>
</dbReference>
<keyword evidence="3" id="KW-1185">Reference proteome</keyword>